<accession>A0ACA9P1T5</accession>
<gene>
    <name evidence="1" type="ORF">RPERSI_LOCUS9193</name>
</gene>
<feature type="non-terminal residue" evidence="1">
    <location>
        <position position="405"/>
    </location>
</feature>
<comment type="caution">
    <text evidence="1">The sequence shown here is derived from an EMBL/GenBank/DDBJ whole genome shotgun (WGS) entry which is preliminary data.</text>
</comment>
<reference evidence="1" key="1">
    <citation type="submission" date="2021-06" db="EMBL/GenBank/DDBJ databases">
        <authorList>
            <person name="Kallberg Y."/>
            <person name="Tangrot J."/>
            <person name="Rosling A."/>
        </authorList>
    </citation>
    <scope>NUCLEOTIDE SEQUENCE</scope>
    <source>
        <strain evidence="1">MA461A</strain>
    </source>
</reference>
<protein>
    <submittedName>
        <fullName evidence="1">16852_t:CDS:1</fullName>
    </submittedName>
</protein>
<evidence type="ECO:0000313" key="1">
    <source>
        <dbReference type="EMBL" id="CAG8682775.1"/>
    </source>
</evidence>
<proteinExistence type="predicted"/>
<sequence>MHKVQGLILNKVVVNCDGFDANLVYIALSRVGEMSNLHVEQFDWGLKGRIKQTPSRELSNHSMYHYDYSKLAGRIITKYLQLMIKSKFSDFIESVKEKIDKKIYVFISNEKCWLNEIPDLSKDFEYDYHAISQFRTTYLKKINQIVVELPQYLFLRSAIVIVYDSKYYALKGGEKEIASINNFYNDYNDGSELYCLLEKTRNDIKEIYYYLSERKIIYATPTLINACYNNMQLMSCFLYQFKKKLISPDGSIDFDTLYSLFSDIQKIIGVHGGVSILLNPIVKANQNIFISYLKMLSETVKTTLENNRQGLISVYISVWHSNIHDFLTIKNERASNEKYVHRLTTGIMENGYDLSVVFGKEFEKLYLEYEEKKLYLEQISAFDLMTKISIANFSTGGPYVIFRDV</sequence>
<dbReference type="Proteomes" id="UP000789920">
    <property type="component" value="Unassembled WGS sequence"/>
</dbReference>
<dbReference type="EMBL" id="CAJVQC010017172">
    <property type="protein sequence ID" value="CAG8682775.1"/>
    <property type="molecule type" value="Genomic_DNA"/>
</dbReference>
<evidence type="ECO:0000313" key="2">
    <source>
        <dbReference type="Proteomes" id="UP000789920"/>
    </source>
</evidence>
<name>A0ACA9P1T5_9GLOM</name>
<keyword evidence="2" id="KW-1185">Reference proteome</keyword>
<organism evidence="1 2">
    <name type="scientific">Racocetra persica</name>
    <dbReference type="NCBI Taxonomy" id="160502"/>
    <lineage>
        <taxon>Eukaryota</taxon>
        <taxon>Fungi</taxon>
        <taxon>Fungi incertae sedis</taxon>
        <taxon>Mucoromycota</taxon>
        <taxon>Glomeromycotina</taxon>
        <taxon>Glomeromycetes</taxon>
        <taxon>Diversisporales</taxon>
        <taxon>Gigasporaceae</taxon>
        <taxon>Racocetra</taxon>
    </lineage>
</organism>